<dbReference type="PROSITE" id="PS50263">
    <property type="entry name" value="CN_HYDROLASE"/>
    <property type="match status" value="1"/>
</dbReference>
<evidence type="ECO:0000259" key="1">
    <source>
        <dbReference type="PROSITE" id="PS50263"/>
    </source>
</evidence>
<keyword evidence="4" id="KW-1185">Reference proteome</keyword>
<sequence>MAKKAKQVKLEVRLSQLSDIDGIFDLVERSYTGFQDSYTKGMIRGQITNYPEGNFVATLNGKIVGYSASILISEKKATAKHTWASITGRGYGSTHDEDGDILYGYETCVDPDIRGQRIGQRLYNARKRLVKYERLKGIVFAGRIPNLKKKIKQVESVEDYINQVKDKKIRDTTLGFQLRNGFEVLGVLEKYLPDDKESMGYGVHLIWRNSEYEARDSKADRPIKQNSVRIVSVQYQQRGIKSFKEFEDLVEYYVDVTADYRADFVLFPELFTMQLLSIKNEEVTADVAIEHMTAYTEDVKSLFQRLAVKYNVNIIAGSHPTKVGDRVHNISYICLRDGQIHEQAKIHPTPDEQYWWNIEGGDEVKVIDTDCGPIGVLICYDSEFPELTRHLANQGINILFVPFLTDNRQAYCRVKFCCQARAIENQIYVAMAGNVGNLPRVNNVDIQYAQSCILTPCDFPFARDGIAADTTPNVEMVAIADLRIDTLLEARQNGAVKNLKDRRHDLYSVTWHGK</sequence>
<dbReference type="PANTHER" id="PTHR23088">
    <property type="entry name" value="NITRILASE-RELATED"/>
    <property type="match status" value="1"/>
</dbReference>
<evidence type="ECO:0000313" key="3">
    <source>
        <dbReference type="EMBL" id="RZF22810.1"/>
    </source>
</evidence>
<protein>
    <submittedName>
        <fullName evidence="3">GNAT family N-acetyltransferase</fullName>
    </submittedName>
</protein>
<dbReference type="PANTHER" id="PTHR23088:SF50">
    <property type="entry name" value="HYDROLASE YHCX"/>
    <property type="match status" value="1"/>
</dbReference>
<dbReference type="InterPro" id="IPR000182">
    <property type="entry name" value="GNAT_dom"/>
</dbReference>
<evidence type="ECO:0000313" key="4">
    <source>
        <dbReference type="Proteomes" id="UP000443582"/>
    </source>
</evidence>
<feature type="domain" description="CN hydrolase" evidence="1">
    <location>
        <begin position="228"/>
        <end position="484"/>
    </location>
</feature>
<dbReference type="CDD" id="cd07574">
    <property type="entry name" value="nitrilase_Rim1_like"/>
    <property type="match status" value="1"/>
</dbReference>
<dbReference type="Pfam" id="PF00795">
    <property type="entry name" value="CN_hydrolase"/>
    <property type="match status" value="1"/>
</dbReference>
<proteinExistence type="predicted"/>
<dbReference type="InterPro" id="IPR003010">
    <property type="entry name" value="C-N_Hydrolase"/>
</dbReference>
<name>A0ABY0IIN3_9BACT</name>
<dbReference type="InterPro" id="IPR016181">
    <property type="entry name" value="Acyl_CoA_acyltransferase"/>
</dbReference>
<reference evidence="4" key="1">
    <citation type="journal article" date="2019" name="Int. J. Syst. Evol. Microbiol.">
        <title>Halobacteriovorax valvorus sp. nov., a novel prokaryotic predator isolated from coastal seawater of China.</title>
        <authorList>
            <person name="Chen M.-X."/>
        </authorList>
    </citation>
    <scope>NUCLEOTIDE SEQUENCE [LARGE SCALE GENOMIC DNA]</scope>
    <source>
        <strain evidence="4">BL9</strain>
    </source>
</reference>
<dbReference type="SUPFAM" id="SSF55729">
    <property type="entry name" value="Acyl-CoA N-acyltransferases (Nat)"/>
    <property type="match status" value="1"/>
</dbReference>
<dbReference type="EMBL" id="QDKL01000001">
    <property type="protein sequence ID" value="RZF22810.1"/>
    <property type="molecule type" value="Genomic_DNA"/>
</dbReference>
<feature type="domain" description="N-acetyltransferase" evidence="2">
    <location>
        <begin position="10"/>
        <end position="204"/>
    </location>
</feature>
<gene>
    <name evidence="3" type="ORF">DAY19_03290</name>
</gene>
<dbReference type="Pfam" id="PF00583">
    <property type="entry name" value="Acetyltransf_1"/>
    <property type="match status" value="1"/>
</dbReference>
<accession>A0ABY0IIN3</accession>
<dbReference type="InterPro" id="IPR036526">
    <property type="entry name" value="C-N_Hydrolase_sf"/>
</dbReference>
<dbReference type="Gene3D" id="3.60.110.10">
    <property type="entry name" value="Carbon-nitrogen hydrolase"/>
    <property type="match status" value="1"/>
</dbReference>
<comment type="caution">
    <text evidence="3">The sequence shown here is derived from an EMBL/GenBank/DDBJ whole genome shotgun (WGS) entry which is preliminary data.</text>
</comment>
<dbReference type="CDD" id="cd04301">
    <property type="entry name" value="NAT_SF"/>
    <property type="match status" value="1"/>
</dbReference>
<dbReference type="PROSITE" id="PS51186">
    <property type="entry name" value="GNAT"/>
    <property type="match status" value="1"/>
</dbReference>
<dbReference type="Gene3D" id="3.40.630.30">
    <property type="match status" value="1"/>
</dbReference>
<organism evidence="3 4">
    <name type="scientific">Halobacteriovorax vibrionivorans</name>
    <dbReference type="NCBI Taxonomy" id="2152716"/>
    <lineage>
        <taxon>Bacteria</taxon>
        <taxon>Pseudomonadati</taxon>
        <taxon>Bdellovibrionota</taxon>
        <taxon>Bacteriovoracia</taxon>
        <taxon>Bacteriovoracales</taxon>
        <taxon>Halobacteriovoraceae</taxon>
        <taxon>Halobacteriovorax</taxon>
    </lineage>
</organism>
<dbReference type="SUPFAM" id="SSF56317">
    <property type="entry name" value="Carbon-nitrogen hydrolase"/>
    <property type="match status" value="1"/>
</dbReference>
<evidence type="ECO:0000259" key="2">
    <source>
        <dbReference type="PROSITE" id="PS51186"/>
    </source>
</evidence>
<dbReference type="Proteomes" id="UP000443582">
    <property type="component" value="Unassembled WGS sequence"/>
</dbReference>
<dbReference type="RefSeq" id="WP_114705756.1">
    <property type="nucleotide sequence ID" value="NZ_QDKL01000001.1"/>
</dbReference>